<evidence type="ECO:0000313" key="1">
    <source>
        <dbReference type="EMBL" id="KAK5580072.1"/>
    </source>
</evidence>
<reference evidence="1 2" key="1">
    <citation type="submission" date="2023-11" db="EMBL/GenBank/DDBJ databases">
        <title>Dfirmibasis_genome.</title>
        <authorList>
            <person name="Edelbroek B."/>
            <person name="Kjellin J."/>
            <person name="Jerlstrom-Hultqvist J."/>
            <person name="Soderbom F."/>
        </authorList>
    </citation>
    <scope>NUCLEOTIDE SEQUENCE [LARGE SCALE GENOMIC DNA]</scope>
    <source>
        <strain evidence="1 2">TNS-C-14</strain>
    </source>
</reference>
<comment type="caution">
    <text evidence="1">The sequence shown here is derived from an EMBL/GenBank/DDBJ whole genome shotgun (WGS) entry which is preliminary data.</text>
</comment>
<dbReference type="AlphaFoldDB" id="A0AAN7YXM4"/>
<dbReference type="EMBL" id="JAVFKY010000002">
    <property type="protein sequence ID" value="KAK5580072.1"/>
    <property type="molecule type" value="Genomic_DNA"/>
</dbReference>
<keyword evidence="2" id="KW-1185">Reference proteome</keyword>
<name>A0AAN7YXM4_9MYCE</name>
<evidence type="ECO:0000313" key="2">
    <source>
        <dbReference type="Proteomes" id="UP001344447"/>
    </source>
</evidence>
<accession>A0AAN7YXM4</accession>
<organism evidence="1 2">
    <name type="scientific">Dictyostelium firmibasis</name>
    <dbReference type="NCBI Taxonomy" id="79012"/>
    <lineage>
        <taxon>Eukaryota</taxon>
        <taxon>Amoebozoa</taxon>
        <taxon>Evosea</taxon>
        <taxon>Eumycetozoa</taxon>
        <taxon>Dictyostelia</taxon>
        <taxon>Dictyosteliales</taxon>
        <taxon>Dictyosteliaceae</taxon>
        <taxon>Dictyostelium</taxon>
    </lineage>
</organism>
<dbReference type="Proteomes" id="UP001344447">
    <property type="component" value="Unassembled WGS sequence"/>
</dbReference>
<gene>
    <name evidence="1" type="ORF">RB653_000085</name>
</gene>
<protein>
    <submittedName>
        <fullName evidence="1">Uncharacterized protein</fullName>
    </submittedName>
</protein>
<proteinExistence type="predicted"/>
<sequence length="121" mass="14035">MLYVLSTTFKRVMKSRYDKLVREAGLVAHPLTQTRYRSLAFDASVTKIEKPLCGEKQKTFYCDKLNSFEGSVSDNEMAKTIFEIKDQNGKPDFYENGKPFYTFDDHPIFGKYMFSKSTTIL</sequence>